<name>A0A518GE53_9BACT</name>
<sequence>MPGFPLRSDRDCVLQDKRATKLTGEVIPNRSSERSFGSILRLVLVSYSDQSDGMLLVHVEEN</sequence>
<gene>
    <name evidence="1" type="ORF">Q31a_52160</name>
</gene>
<organism evidence="1 2">
    <name type="scientific">Aureliella helgolandensis</name>
    <dbReference type="NCBI Taxonomy" id="2527968"/>
    <lineage>
        <taxon>Bacteria</taxon>
        <taxon>Pseudomonadati</taxon>
        <taxon>Planctomycetota</taxon>
        <taxon>Planctomycetia</taxon>
        <taxon>Pirellulales</taxon>
        <taxon>Pirellulaceae</taxon>
        <taxon>Aureliella</taxon>
    </lineage>
</organism>
<keyword evidence="2" id="KW-1185">Reference proteome</keyword>
<dbReference type="EMBL" id="CP036298">
    <property type="protein sequence ID" value="QDV26837.1"/>
    <property type="molecule type" value="Genomic_DNA"/>
</dbReference>
<reference evidence="1 2" key="1">
    <citation type="submission" date="2019-02" db="EMBL/GenBank/DDBJ databases">
        <title>Deep-cultivation of Planctomycetes and their phenomic and genomic characterization uncovers novel biology.</title>
        <authorList>
            <person name="Wiegand S."/>
            <person name="Jogler M."/>
            <person name="Boedeker C."/>
            <person name="Pinto D."/>
            <person name="Vollmers J."/>
            <person name="Rivas-Marin E."/>
            <person name="Kohn T."/>
            <person name="Peeters S.H."/>
            <person name="Heuer A."/>
            <person name="Rast P."/>
            <person name="Oberbeckmann S."/>
            <person name="Bunk B."/>
            <person name="Jeske O."/>
            <person name="Meyerdierks A."/>
            <person name="Storesund J.E."/>
            <person name="Kallscheuer N."/>
            <person name="Luecker S."/>
            <person name="Lage O.M."/>
            <person name="Pohl T."/>
            <person name="Merkel B.J."/>
            <person name="Hornburger P."/>
            <person name="Mueller R.-W."/>
            <person name="Bruemmer F."/>
            <person name="Labrenz M."/>
            <person name="Spormann A.M."/>
            <person name="Op den Camp H."/>
            <person name="Overmann J."/>
            <person name="Amann R."/>
            <person name="Jetten M.S.M."/>
            <person name="Mascher T."/>
            <person name="Medema M.H."/>
            <person name="Devos D.P."/>
            <person name="Kaster A.-K."/>
            <person name="Ovreas L."/>
            <person name="Rohde M."/>
            <person name="Galperin M.Y."/>
            <person name="Jogler C."/>
        </authorList>
    </citation>
    <scope>NUCLEOTIDE SEQUENCE [LARGE SCALE GENOMIC DNA]</scope>
    <source>
        <strain evidence="1 2">Q31a</strain>
    </source>
</reference>
<dbReference type="Proteomes" id="UP000318017">
    <property type="component" value="Chromosome"/>
</dbReference>
<accession>A0A518GE53</accession>
<evidence type="ECO:0000313" key="2">
    <source>
        <dbReference type="Proteomes" id="UP000318017"/>
    </source>
</evidence>
<evidence type="ECO:0000313" key="1">
    <source>
        <dbReference type="EMBL" id="QDV26837.1"/>
    </source>
</evidence>
<dbReference type="AlphaFoldDB" id="A0A518GE53"/>
<protein>
    <submittedName>
        <fullName evidence="1">Uncharacterized protein</fullName>
    </submittedName>
</protein>
<dbReference type="KEGG" id="ahel:Q31a_52160"/>
<proteinExistence type="predicted"/>